<name>A0A2B9DW15_BACCE</name>
<dbReference type="Proteomes" id="UP000222054">
    <property type="component" value="Unassembled WGS sequence"/>
</dbReference>
<comment type="similarity">
    <text evidence="1">Belongs to the delta endotoxin family.</text>
</comment>
<sequence>MNQNYNNDEYEILDNGGMGYQSRYPLANVPGSEFQGMNYKDWMNRCANGELGELFVDTNALRNGVVAGLAITSYILSVSFPMVSAAVGIISVLLPILWPEQAGPPGTTEAQFTWDQWMQAAEELVDQRVESVVKDLAIEGLKSLQSSISDYNRAICNLKTDPSDERLKERVRIEFNDADDKAKEVMIRLGNPRNAVPLLADYAQAANLHLLLLRDAVKFGESWGFTALEVQQYYFNNEVGNPGLKQLLATYTDHCVRYYNEGLQKRYETGDWYTFNDYRRNMTLMVMDIVSVWPTYDPMLYKFPTKSQLTRTVYKDFLRDTIRPPAISDVENSVTVPLGLFRWIRGLGYHGIPVNGSNVWNGLVQSYQYTLGDSLYEERKGEFLGNPELLGYLAVPLPTVGDDVWSIIPNYYPIESSSGYIPNTAIFFHDFRFQLLKSEEQRVSIAYEDGISRKFGLPCKSNHATDCDPCQPCTELPNASDPCDDKSLYSHRFSHMGILYTTPTDFTLCPCFGWTHVSADANNLIDAEKITQIPAVKACELQSDATVIKGPGSTGGDLVQLYRDGSFRIRLTGQVQKGYRLRIRYALPHGNFAQLNIYRYVNIDGSWQRDFGSNLDTETTYYSGKSLQYNSFGYATMFYSLPPSPSKDWDMYFKGYSYGAPLIIDKIEFIPIEGS</sequence>
<dbReference type="GO" id="GO:0001907">
    <property type="term" value="P:symbiont-mediated killing of host cell"/>
    <property type="evidence" value="ECO:0007669"/>
    <property type="project" value="InterPro"/>
</dbReference>
<feature type="non-terminal residue" evidence="9">
    <location>
        <position position="675"/>
    </location>
</feature>
<dbReference type="InterPro" id="IPR005638">
    <property type="entry name" value="Pest_crys_dom-III"/>
</dbReference>
<keyword evidence="3" id="KW-0749">Sporulation</keyword>
<dbReference type="Gene3D" id="2.60.120.260">
    <property type="entry name" value="Galactose-binding domain-like"/>
    <property type="match status" value="1"/>
</dbReference>
<evidence type="ECO:0000259" key="8">
    <source>
        <dbReference type="Pfam" id="PF03945"/>
    </source>
</evidence>
<dbReference type="GO" id="GO:0005102">
    <property type="term" value="F:signaling receptor binding"/>
    <property type="evidence" value="ECO:0007669"/>
    <property type="project" value="InterPro"/>
</dbReference>
<dbReference type="GO" id="GO:0090729">
    <property type="term" value="F:toxin activity"/>
    <property type="evidence" value="ECO:0007669"/>
    <property type="project" value="UniProtKB-KW"/>
</dbReference>
<dbReference type="GO" id="GO:0030435">
    <property type="term" value="P:sporulation resulting in formation of a cellular spore"/>
    <property type="evidence" value="ECO:0007669"/>
    <property type="project" value="UniProtKB-KW"/>
</dbReference>
<organism evidence="9 10">
    <name type="scientific">Bacillus cereus</name>
    <dbReference type="NCBI Taxonomy" id="1396"/>
    <lineage>
        <taxon>Bacteria</taxon>
        <taxon>Bacillati</taxon>
        <taxon>Bacillota</taxon>
        <taxon>Bacilli</taxon>
        <taxon>Bacillales</taxon>
        <taxon>Bacillaceae</taxon>
        <taxon>Bacillus</taxon>
        <taxon>Bacillus cereus group</taxon>
    </lineage>
</organism>
<keyword evidence="6" id="KW-0812">Transmembrane</keyword>
<feature type="transmembrane region" description="Helical" evidence="6">
    <location>
        <begin position="74"/>
        <end position="98"/>
    </location>
</feature>
<dbReference type="SUPFAM" id="SSF49785">
    <property type="entry name" value="Galactose-binding domain-like"/>
    <property type="match status" value="1"/>
</dbReference>
<dbReference type="PANTHER" id="PTHR37003:SF2">
    <property type="entry name" value="PESTICIDAL CRYSTAL PROTEIN N-TERMINAL DOMAIN-CONTAINING PROTEIN"/>
    <property type="match status" value="1"/>
</dbReference>
<dbReference type="PANTHER" id="PTHR37003">
    <property type="entry name" value="ENDOTOXIN_N DOMAIN-CONTAINING PROTEIN-RELATED"/>
    <property type="match status" value="1"/>
</dbReference>
<comment type="caution">
    <text evidence="9">The sequence shown here is derived from an EMBL/GenBank/DDBJ whole genome shotgun (WGS) entry which is preliminary data.</text>
</comment>
<accession>A0A2B9DW15</accession>
<dbReference type="InterPro" id="IPR008979">
    <property type="entry name" value="Galactose-bd-like_sf"/>
</dbReference>
<evidence type="ECO:0000256" key="6">
    <source>
        <dbReference type="SAM" id="Phobius"/>
    </source>
</evidence>
<dbReference type="Gene3D" id="2.100.10.10">
    <property type="entry name" value="Pesticidal crystal protein, central domain"/>
    <property type="match status" value="1"/>
</dbReference>
<evidence type="ECO:0000313" key="10">
    <source>
        <dbReference type="Proteomes" id="UP000222054"/>
    </source>
</evidence>
<keyword evidence="6" id="KW-1133">Transmembrane helix</keyword>
<reference evidence="9 10" key="1">
    <citation type="submission" date="2017-09" db="EMBL/GenBank/DDBJ databases">
        <title>Large-scale bioinformatics analysis of Bacillus genomes uncovers conserved roles of natural products in bacterial physiology.</title>
        <authorList>
            <consortium name="Agbiome Team Llc"/>
            <person name="Bleich R.M."/>
            <person name="Grubbs K.J."/>
            <person name="Santa Maria K.C."/>
            <person name="Allen S.E."/>
            <person name="Farag S."/>
            <person name="Shank E.A."/>
            <person name="Bowers A."/>
        </authorList>
    </citation>
    <scope>NUCLEOTIDE SEQUENCE [LARGE SCALE GENOMIC DNA]</scope>
    <source>
        <strain evidence="9 10">AFS053130</strain>
    </source>
</reference>
<keyword evidence="4" id="KW-0843">Virulence</keyword>
<dbReference type="Gene3D" id="1.20.190.10">
    <property type="entry name" value="Pesticidal crystal protein, N-terminal domain"/>
    <property type="match status" value="1"/>
</dbReference>
<protein>
    <recommendedName>
        <fullName evidence="5">Crystaline entomocidal protoxin</fullName>
    </recommendedName>
</protein>
<feature type="domain" description="Pesticidal crystal protein" evidence="7">
    <location>
        <begin position="530"/>
        <end position="673"/>
    </location>
</feature>
<dbReference type="Pfam" id="PF03944">
    <property type="entry name" value="Endotoxin_C"/>
    <property type="match status" value="1"/>
</dbReference>
<dbReference type="InterPro" id="IPR038979">
    <property type="entry name" value="Pest_crys"/>
</dbReference>
<evidence type="ECO:0000256" key="4">
    <source>
        <dbReference type="ARBA" id="ARBA00023026"/>
    </source>
</evidence>
<evidence type="ECO:0000259" key="7">
    <source>
        <dbReference type="Pfam" id="PF03944"/>
    </source>
</evidence>
<dbReference type="EMBL" id="NUHO01000070">
    <property type="protein sequence ID" value="PGM91777.1"/>
    <property type="molecule type" value="Genomic_DNA"/>
</dbReference>
<dbReference type="InterPro" id="IPR036716">
    <property type="entry name" value="Pest_crys_N_sf"/>
</dbReference>
<evidence type="ECO:0000256" key="3">
    <source>
        <dbReference type="ARBA" id="ARBA00022969"/>
    </source>
</evidence>
<keyword evidence="2" id="KW-0800">Toxin</keyword>
<evidence type="ECO:0000256" key="2">
    <source>
        <dbReference type="ARBA" id="ARBA00022656"/>
    </source>
</evidence>
<keyword evidence="6" id="KW-0472">Membrane</keyword>
<dbReference type="InterPro" id="IPR005639">
    <property type="entry name" value="Pest_crys_dom_I"/>
</dbReference>
<proteinExistence type="inferred from homology"/>
<evidence type="ECO:0000256" key="1">
    <source>
        <dbReference type="ARBA" id="ARBA00007819"/>
    </source>
</evidence>
<evidence type="ECO:0000256" key="5">
    <source>
        <dbReference type="ARBA" id="ARBA00029653"/>
    </source>
</evidence>
<feature type="domain" description="Pesticidal crystal protein" evidence="8">
    <location>
        <begin position="82"/>
        <end position="297"/>
    </location>
</feature>
<dbReference type="CDD" id="cd04085">
    <property type="entry name" value="delta_endotoxin_C"/>
    <property type="match status" value="1"/>
</dbReference>
<dbReference type="Pfam" id="PF03945">
    <property type="entry name" value="Endotoxin_N"/>
    <property type="match status" value="1"/>
</dbReference>
<dbReference type="AlphaFoldDB" id="A0A2B9DW15"/>
<dbReference type="SUPFAM" id="SSF56849">
    <property type="entry name" value="delta-Endotoxin (insectocide), N-terminal domain"/>
    <property type="match status" value="1"/>
</dbReference>
<evidence type="ECO:0000313" key="9">
    <source>
        <dbReference type="EMBL" id="PGM91777.1"/>
    </source>
</evidence>
<gene>
    <name evidence="9" type="ORF">CN958_17380</name>
</gene>
<dbReference type="SUPFAM" id="SSF51096">
    <property type="entry name" value="delta-Endotoxin (insectocide), middle domain"/>
    <property type="match status" value="1"/>
</dbReference>
<dbReference type="InterPro" id="IPR036399">
    <property type="entry name" value="Pest_cryst_cen_dom_sf"/>
</dbReference>